<dbReference type="GO" id="GO:0008270">
    <property type="term" value="F:zinc ion binding"/>
    <property type="evidence" value="ECO:0007669"/>
    <property type="project" value="UniProtKB-KW"/>
</dbReference>
<feature type="domain" description="CCHC-type" evidence="2">
    <location>
        <begin position="208"/>
        <end position="221"/>
    </location>
</feature>
<dbReference type="PANTHER" id="PTHR31286:SF167">
    <property type="entry name" value="OS09G0268800 PROTEIN"/>
    <property type="match status" value="1"/>
</dbReference>
<keyword evidence="1" id="KW-0479">Metal-binding</keyword>
<proteinExistence type="predicted"/>
<dbReference type="Pfam" id="PF14392">
    <property type="entry name" value="zf-CCHC_4"/>
    <property type="match status" value="1"/>
</dbReference>
<dbReference type="AlphaFoldDB" id="A0AAE1YZY5"/>
<dbReference type="Pfam" id="PF14111">
    <property type="entry name" value="DUF4283"/>
    <property type="match status" value="1"/>
</dbReference>
<gene>
    <name evidence="3" type="ORF">Salat_0222900</name>
</gene>
<organism evidence="3 4">
    <name type="scientific">Sesamum alatum</name>
    <dbReference type="NCBI Taxonomy" id="300844"/>
    <lineage>
        <taxon>Eukaryota</taxon>
        <taxon>Viridiplantae</taxon>
        <taxon>Streptophyta</taxon>
        <taxon>Embryophyta</taxon>
        <taxon>Tracheophyta</taxon>
        <taxon>Spermatophyta</taxon>
        <taxon>Magnoliopsida</taxon>
        <taxon>eudicotyledons</taxon>
        <taxon>Gunneridae</taxon>
        <taxon>Pentapetalae</taxon>
        <taxon>asterids</taxon>
        <taxon>lamiids</taxon>
        <taxon>Lamiales</taxon>
        <taxon>Pedaliaceae</taxon>
        <taxon>Sesamum</taxon>
    </lineage>
</organism>
<dbReference type="InterPro" id="IPR001878">
    <property type="entry name" value="Znf_CCHC"/>
</dbReference>
<evidence type="ECO:0000313" key="4">
    <source>
        <dbReference type="Proteomes" id="UP001293254"/>
    </source>
</evidence>
<protein>
    <recommendedName>
        <fullName evidence="2">CCHC-type domain-containing protein</fullName>
    </recommendedName>
</protein>
<evidence type="ECO:0000256" key="1">
    <source>
        <dbReference type="PROSITE-ProRule" id="PRU00047"/>
    </source>
</evidence>
<dbReference type="PROSITE" id="PS50158">
    <property type="entry name" value="ZF_CCHC"/>
    <property type="match status" value="1"/>
</dbReference>
<keyword evidence="1" id="KW-0863">Zinc-finger</keyword>
<dbReference type="GO" id="GO:0003676">
    <property type="term" value="F:nucleic acid binding"/>
    <property type="evidence" value="ECO:0007669"/>
    <property type="project" value="InterPro"/>
</dbReference>
<dbReference type="InterPro" id="IPR040256">
    <property type="entry name" value="At4g02000-like"/>
</dbReference>
<dbReference type="PANTHER" id="PTHR31286">
    <property type="entry name" value="GLYCINE-RICH CELL WALL STRUCTURAL PROTEIN 1.8-LIKE"/>
    <property type="match status" value="1"/>
</dbReference>
<reference evidence="3" key="1">
    <citation type="submission" date="2020-06" db="EMBL/GenBank/DDBJ databases">
        <authorList>
            <person name="Li T."/>
            <person name="Hu X."/>
            <person name="Zhang T."/>
            <person name="Song X."/>
            <person name="Zhang H."/>
            <person name="Dai N."/>
            <person name="Sheng W."/>
            <person name="Hou X."/>
            <person name="Wei L."/>
        </authorList>
    </citation>
    <scope>NUCLEOTIDE SEQUENCE</scope>
    <source>
        <strain evidence="3">3651</strain>
        <tissue evidence="3">Leaf</tissue>
    </source>
</reference>
<comment type="caution">
    <text evidence="3">The sequence shown here is derived from an EMBL/GenBank/DDBJ whole genome shotgun (WGS) entry which is preliminary data.</text>
</comment>
<dbReference type="InterPro" id="IPR025558">
    <property type="entry name" value="DUF4283"/>
</dbReference>
<sequence length="256" mass="29127">MDDELLKLGQNLSLSYVEVTRVEIPLDLWNSDTDLPGFCVVGRLLSHKSFHFEALRSTLTTAFNPIRGMDMKMIDGNHFLVRIDHHVDRKRVLDNSPWAFEKNLIVLQPVATEENPMNVILGWCNFHVLIHDLSLGKMNKEVAAFTGNHIGRFKEVDMASASGLCEGSLRIRVNLNITKPLKRVLCLHTTIRDEQLITFTYEKLPNFCYLCGCLGHLSRSCELQLQLDFINPRENSPFGPWLQAPPPPTPPVHCQK</sequence>
<dbReference type="Proteomes" id="UP001293254">
    <property type="component" value="Unassembled WGS sequence"/>
</dbReference>
<dbReference type="EMBL" id="JACGWO010000001">
    <property type="protein sequence ID" value="KAK4438883.1"/>
    <property type="molecule type" value="Genomic_DNA"/>
</dbReference>
<dbReference type="InterPro" id="IPR025836">
    <property type="entry name" value="Zn_knuckle_CX2CX4HX4C"/>
</dbReference>
<keyword evidence="1" id="KW-0862">Zinc</keyword>
<name>A0AAE1YZY5_9LAMI</name>
<accession>A0AAE1YZY5</accession>
<reference evidence="3" key="2">
    <citation type="journal article" date="2024" name="Plant">
        <title>Genomic evolution and insights into agronomic trait innovations of Sesamum species.</title>
        <authorList>
            <person name="Miao H."/>
            <person name="Wang L."/>
            <person name="Qu L."/>
            <person name="Liu H."/>
            <person name="Sun Y."/>
            <person name="Le M."/>
            <person name="Wang Q."/>
            <person name="Wei S."/>
            <person name="Zheng Y."/>
            <person name="Lin W."/>
            <person name="Duan Y."/>
            <person name="Cao H."/>
            <person name="Xiong S."/>
            <person name="Wang X."/>
            <person name="Wei L."/>
            <person name="Li C."/>
            <person name="Ma Q."/>
            <person name="Ju M."/>
            <person name="Zhao R."/>
            <person name="Li G."/>
            <person name="Mu C."/>
            <person name="Tian Q."/>
            <person name="Mei H."/>
            <person name="Zhang T."/>
            <person name="Gao T."/>
            <person name="Zhang H."/>
        </authorList>
    </citation>
    <scope>NUCLEOTIDE SEQUENCE</scope>
    <source>
        <strain evidence="3">3651</strain>
    </source>
</reference>
<keyword evidence="4" id="KW-1185">Reference proteome</keyword>
<evidence type="ECO:0000313" key="3">
    <source>
        <dbReference type="EMBL" id="KAK4438883.1"/>
    </source>
</evidence>
<evidence type="ECO:0000259" key="2">
    <source>
        <dbReference type="PROSITE" id="PS50158"/>
    </source>
</evidence>